<dbReference type="InterPro" id="IPR004358">
    <property type="entry name" value="Sig_transdc_His_kin-like_C"/>
</dbReference>
<dbReference type="GO" id="GO:0000155">
    <property type="term" value="F:phosphorelay sensor kinase activity"/>
    <property type="evidence" value="ECO:0007669"/>
    <property type="project" value="InterPro"/>
</dbReference>
<dbReference type="Proteomes" id="UP000028702">
    <property type="component" value="Unassembled WGS sequence"/>
</dbReference>
<keyword evidence="10 11" id="KW-0472">Membrane</keyword>
<comment type="caution">
    <text evidence="15">The sequence shown here is derived from an EMBL/GenBank/DDBJ whole genome shotgun (WGS) entry which is preliminary data.</text>
</comment>
<keyword evidence="16" id="KW-1185">Reference proteome</keyword>
<evidence type="ECO:0000256" key="6">
    <source>
        <dbReference type="ARBA" id="ARBA00022741"/>
    </source>
</evidence>
<dbReference type="EC" id="2.7.13.3" evidence="3"/>
<feature type="domain" description="Histidine kinase" evidence="13">
    <location>
        <begin position="453"/>
        <end position="674"/>
    </location>
</feature>
<keyword evidence="4" id="KW-0597">Phosphoprotein</keyword>
<keyword evidence="9" id="KW-0902">Two-component regulatory system</keyword>
<dbReference type="SUPFAM" id="SSF55874">
    <property type="entry name" value="ATPase domain of HSP90 chaperone/DNA topoisomerase II/histidine kinase"/>
    <property type="match status" value="1"/>
</dbReference>
<dbReference type="InterPro" id="IPR001638">
    <property type="entry name" value="Solute-binding_3/MltF_N"/>
</dbReference>
<dbReference type="InterPro" id="IPR003661">
    <property type="entry name" value="HisK_dim/P_dom"/>
</dbReference>
<evidence type="ECO:0000259" key="14">
    <source>
        <dbReference type="PROSITE" id="PS50113"/>
    </source>
</evidence>
<dbReference type="NCBIfam" id="TIGR00229">
    <property type="entry name" value="sensory_box"/>
    <property type="match status" value="1"/>
</dbReference>
<evidence type="ECO:0000256" key="2">
    <source>
        <dbReference type="ARBA" id="ARBA00004370"/>
    </source>
</evidence>
<comment type="catalytic activity">
    <reaction evidence="1">
        <text>ATP + protein L-histidine = ADP + protein N-phospho-L-histidine.</text>
        <dbReference type="EC" id="2.7.13.3"/>
    </reaction>
</comment>
<dbReference type="SUPFAM" id="SSF53850">
    <property type="entry name" value="Periplasmic binding protein-like II"/>
    <property type="match status" value="1"/>
</dbReference>
<reference evidence="15 16" key="1">
    <citation type="submission" date="2014-07" db="EMBL/GenBank/DDBJ databases">
        <title>Tepidicaulis marinum gen. nov., sp. nov., a novel marine bacterium denitrifying nitrate to nitrous oxide strictly under microaerobic conditions.</title>
        <authorList>
            <person name="Takeuchi M."/>
            <person name="Yamagishi T."/>
            <person name="Kamagata Y."/>
            <person name="Oshima K."/>
            <person name="Hattori M."/>
            <person name="Katayama T."/>
            <person name="Hanada S."/>
            <person name="Tamaki H."/>
            <person name="Marumo K."/>
            <person name="Maeda H."/>
            <person name="Nedachi M."/>
            <person name="Iwasaki W."/>
            <person name="Suwa Y."/>
            <person name="Sakata S."/>
        </authorList>
    </citation>
    <scope>NUCLEOTIDE SEQUENCE [LARGE SCALE GENOMIC DNA]</scope>
    <source>
        <strain evidence="15 16">MA2</strain>
    </source>
</reference>
<dbReference type="SMART" id="SM00388">
    <property type="entry name" value="HisKA"/>
    <property type="match status" value="1"/>
</dbReference>
<proteinExistence type="predicted"/>
<feature type="signal peptide" evidence="12">
    <location>
        <begin position="1"/>
        <end position="24"/>
    </location>
</feature>
<dbReference type="eggNOG" id="COG0834">
    <property type="taxonomic scope" value="Bacteria"/>
</dbReference>
<dbReference type="PROSITE" id="PS50113">
    <property type="entry name" value="PAC"/>
    <property type="match status" value="1"/>
</dbReference>
<sequence>MKSSVIRFSLGIFLLPFLLAGAGAVPEAAPWQEASGEQPGLRAGIYQNPPKIFLDEEGAPAGLFPEVLAALSKKAGWAVTYHPCAWADCLVMLEAGEIDLMPDVAPTPAREALFKFNQVPVLRSWSYVYSRPGTVVQNFEDMAGGRVAVLKDSVQHGKLAEMRKEQGLSFEIVPTARHNETLEAVAAGRADFGIVNQSLGEALQNGFDLTRSQFVFQPTALYFAFAPGTPDGLIAEVDRHMAAMKTDPQSAYFTALEKWMSPAREPALPAWVIWASGAASLLLLAGAGIVVLLRRRVAQVTQAVRLSEEKLIRAQIIARVGDFTWDLRTNGVTWSEGLLHLLGYESETEIDLDKVLEEIHHPDDTEWVLNWILEGAATGARTLGPETYRLRSKDGAVMFVEANIVIEYEDGRAVKVFGTCQDITRQVKSERAILRAKQNAEEASRAKSQFLATMSHELRTPLNAIIGFAEVMQMTAGGSLNASQMERISYILTAGEQLLNLVNDILDLSSIESGHLRISVEKVDVGETVGECIAQVSQMAERGKVTIEDRLPGGMPVLLETDGQRFKQIIINLLSNAVKYNVDGGRVRIYGERTSDGFFRLFVSDTGIGIPKAKQNQVFETFTRLHPDAMVAGGGAGIGLSLARLLAQKMGGRLGFESEEGQGSTFWCDLPLEFDPDALSREVEVDRPVRDVNGNA</sequence>
<dbReference type="InterPro" id="IPR035965">
    <property type="entry name" value="PAS-like_dom_sf"/>
</dbReference>
<dbReference type="Gene3D" id="3.40.190.10">
    <property type="entry name" value="Periplasmic binding protein-like II"/>
    <property type="match status" value="2"/>
</dbReference>
<accession>A0A081BCW2</accession>
<dbReference type="InterPro" id="IPR036890">
    <property type="entry name" value="HATPase_C_sf"/>
</dbReference>
<dbReference type="STRING" id="1333998.M2A_2379"/>
<dbReference type="GO" id="GO:0005524">
    <property type="term" value="F:ATP binding"/>
    <property type="evidence" value="ECO:0007669"/>
    <property type="project" value="UniProtKB-KW"/>
</dbReference>
<evidence type="ECO:0000256" key="10">
    <source>
        <dbReference type="ARBA" id="ARBA00023136"/>
    </source>
</evidence>
<dbReference type="SUPFAM" id="SSF47384">
    <property type="entry name" value="Homodimeric domain of signal transducing histidine kinase"/>
    <property type="match status" value="1"/>
</dbReference>
<dbReference type="Pfam" id="PF08447">
    <property type="entry name" value="PAS_3"/>
    <property type="match status" value="1"/>
</dbReference>
<evidence type="ECO:0000256" key="11">
    <source>
        <dbReference type="SAM" id="Phobius"/>
    </source>
</evidence>
<evidence type="ECO:0000256" key="3">
    <source>
        <dbReference type="ARBA" id="ARBA00012438"/>
    </source>
</evidence>
<keyword evidence="5" id="KW-0808">Transferase</keyword>
<dbReference type="Gene3D" id="2.10.70.100">
    <property type="match status" value="1"/>
</dbReference>
<keyword evidence="11" id="KW-0812">Transmembrane</keyword>
<dbReference type="SMART" id="SM00387">
    <property type="entry name" value="HATPase_c"/>
    <property type="match status" value="1"/>
</dbReference>
<feature type="transmembrane region" description="Helical" evidence="11">
    <location>
        <begin position="271"/>
        <end position="293"/>
    </location>
</feature>
<evidence type="ECO:0000256" key="8">
    <source>
        <dbReference type="ARBA" id="ARBA00022840"/>
    </source>
</evidence>
<dbReference type="eggNOG" id="COG2205">
    <property type="taxonomic scope" value="Bacteria"/>
</dbReference>
<dbReference type="PROSITE" id="PS50109">
    <property type="entry name" value="HIS_KIN"/>
    <property type="match status" value="1"/>
</dbReference>
<dbReference type="PANTHER" id="PTHR43711:SF26">
    <property type="entry name" value="SENSOR HISTIDINE KINASE RCSC"/>
    <property type="match status" value="1"/>
</dbReference>
<comment type="subcellular location">
    <subcellularLocation>
        <location evidence="2">Membrane</location>
    </subcellularLocation>
</comment>
<dbReference type="InterPro" id="IPR036097">
    <property type="entry name" value="HisK_dim/P_sf"/>
</dbReference>
<dbReference type="Gene3D" id="3.30.450.20">
    <property type="entry name" value="PAS domain"/>
    <property type="match status" value="1"/>
</dbReference>
<dbReference type="Pfam" id="PF02518">
    <property type="entry name" value="HATPase_c"/>
    <property type="match status" value="1"/>
</dbReference>
<name>A0A081BCW2_9HYPH</name>
<dbReference type="Gene3D" id="3.30.565.10">
    <property type="entry name" value="Histidine kinase-like ATPase, C-terminal domain"/>
    <property type="match status" value="1"/>
</dbReference>
<dbReference type="Gene3D" id="1.10.287.130">
    <property type="match status" value="1"/>
</dbReference>
<dbReference type="FunFam" id="1.10.287.130:FF:000038">
    <property type="entry name" value="Sensory transduction histidine kinase"/>
    <property type="match status" value="1"/>
</dbReference>
<keyword evidence="12" id="KW-0732">Signal</keyword>
<dbReference type="SMART" id="SM00062">
    <property type="entry name" value="PBPb"/>
    <property type="match status" value="1"/>
</dbReference>
<dbReference type="SUPFAM" id="SSF55785">
    <property type="entry name" value="PYP-like sensor domain (PAS domain)"/>
    <property type="match status" value="1"/>
</dbReference>
<dbReference type="InterPro" id="IPR000700">
    <property type="entry name" value="PAS-assoc_C"/>
</dbReference>
<dbReference type="EMBL" id="BBIO01000013">
    <property type="protein sequence ID" value="GAK45880.1"/>
    <property type="molecule type" value="Genomic_DNA"/>
</dbReference>
<keyword evidence="8" id="KW-0067">ATP-binding</keyword>
<evidence type="ECO:0000256" key="12">
    <source>
        <dbReference type="SAM" id="SignalP"/>
    </source>
</evidence>
<organism evidence="15 16">
    <name type="scientific">Tepidicaulis marinus</name>
    <dbReference type="NCBI Taxonomy" id="1333998"/>
    <lineage>
        <taxon>Bacteria</taxon>
        <taxon>Pseudomonadati</taxon>
        <taxon>Pseudomonadota</taxon>
        <taxon>Alphaproteobacteria</taxon>
        <taxon>Hyphomicrobiales</taxon>
        <taxon>Parvibaculaceae</taxon>
        <taxon>Tepidicaulis</taxon>
    </lineage>
</organism>
<dbReference type="InterPro" id="IPR003594">
    <property type="entry name" value="HATPase_dom"/>
</dbReference>
<keyword evidence="7" id="KW-0418">Kinase</keyword>
<feature type="domain" description="PAC" evidence="14">
    <location>
        <begin position="384"/>
        <end position="435"/>
    </location>
</feature>
<dbReference type="Pfam" id="PF00512">
    <property type="entry name" value="HisKA"/>
    <property type="match status" value="1"/>
</dbReference>
<evidence type="ECO:0000256" key="9">
    <source>
        <dbReference type="ARBA" id="ARBA00023012"/>
    </source>
</evidence>
<dbReference type="GO" id="GO:0016020">
    <property type="term" value="C:membrane"/>
    <property type="evidence" value="ECO:0007669"/>
    <property type="project" value="UniProtKB-SubCell"/>
</dbReference>
<dbReference type="InterPro" id="IPR050736">
    <property type="entry name" value="Sensor_HK_Regulatory"/>
</dbReference>
<evidence type="ECO:0000259" key="13">
    <source>
        <dbReference type="PROSITE" id="PS50109"/>
    </source>
</evidence>
<dbReference type="InterPro" id="IPR000014">
    <property type="entry name" value="PAS"/>
</dbReference>
<dbReference type="PRINTS" id="PR00344">
    <property type="entry name" value="BCTRLSENSOR"/>
</dbReference>
<evidence type="ECO:0000313" key="16">
    <source>
        <dbReference type="Proteomes" id="UP000028702"/>
    </source>
</evidence>
<protein>
    <recommendedName>
        <fullName evidence="3">histidine kinase</fullName>
        <ecNumber evidence="3">2.7.13.3</ecNumber>
    </recommendedName>
</protein>
<dbReference type="CDD" id="cd00082">
    <property type="entry name" value="HisKA"/>
    <property type="match status" value="1"/>
</dbReference>
<evidence type="ECO:0000256" key="5">
    <source>
        <dbReference type="ARBA" id="ARBA00022679"/>
    </source>
</evidence>
<evidence type="ECO:0000313" key="15">
    <source>
        <dbReference type="EMBL" id="GAK45880.1"/>
    </source>
</evidence>
<evidence type="ECO:0000256" key="7">
    <source>
        <dbReference type="ARBA" id="ARBA00022777"/>
    </source>
</evidence>
<dbReference type="InterPro" id="IPR013655">
    <property type="entry name" value="PAS_fold_3"/>
</dbReference>
<evidence type="ECO:0000256" key="4">
    <source>
        <dbReference type="ARBA" id="ARBA00022553"/>
    </source>
</evidence>
<keyword evidence="6" id="KW-0547">Nucleotide-binding</keyword>
<dbReference type="Pfam" id="PF00497">
    <property type="entry name" value="SBP_bac_3"/>
    <property type="match status" value="1"/>
</dbReference>
<evidence type="ECO:0000256" key="1">
    <source>
        <dbReference type="ARBA" id="ARBA00000085"/>
    </source>
</evidence>
<gene>
    <name evidence="15" type="ORF">M2A_2379</name>
</gene>
<dbReference type="InterPro" id="IPR005467">
    <property type="entry name" value="His_kinase_dom"/>
</dbReference>
<dbReference type="PANTHER" id="PTHR43711">
    <property type="entry name" value="TWO-COMPONENT HISTIDINE KINASE"/>
    <property type="match status" value="1"/>
</dbReference>
<keyword evidence="11" id="KW-1133">Transmembrane helix</keyword>
<feature type="chain" id="PRO_5001754970" description="histidine kinase" evidence="12">
    <location>
        <begin position="25"/>
        <end position="696"/>
    </location>
</feature>
<dbReference type="AlphaFoldDB" id="A0A081BCW2"/>